<evidence type="ECO:0000256" key="2">
    <source>
        <dbReference type="ARBA" id="ARBA00004173"/>
    </source>
</evidence>
<keyword evidence="22" id="KW-0862">Zinc</keyword>
<dbReference type="Gene3D" id="1.10.340.70">
    <property type="match status" value="1"/>
</dbReference>
<evidence type="ECO:0000256" key="6">
    <source>
        <dbReference type="ARBA" id="ARBA00022695"/>
    </source>
</evidence>
<keyword evidence="8" id="KW-0479">Metal-binding</keyword>
<evidence type="ECO:0000256" key="12">
    <source>
        <dbReference type="ARBA" id="ARBA00022842"/>
    </source>
</evidence>
<keyword evidence="16" id="KW-0239">DNA-directed DNA polymerase</keyword>
<dbReference type="GO" id="GO:0015074">
    <property type="term" value="P:DNA integration"/>
    <property type="evidence" value="ECO:0007669"/>
    <property type="project" value="UniProtKB-KW"/>
</dbReference>
<feature type="compositionally biased region" description="Basic residues" evidence="24">
    <location>
        <begin position="1148"/>
        <end position="1158"/>
    </location>
</feature>
<dbReference type="GO" id="GO:0004519">
    <property type="term" value="F:endonuclease activity"/>
    <property type="evidence" value="ECO:0007669"/>
    <property type="project" value="UniProtKB-KW"/>
</dbReference>
<dbReference type="CDD" id="cd00303">
    <property type="entry name" value="retropepsin_like"/>
    <property type="match status" value="1"/>
</dbReference>
<evidence type="ECO:0000256" key="16">
    <source>
        <dbReference type="ARBA" id="ARBA00022932"/>
    </source>
</evidence>
<feature type="region of interest" description="Disordered" evidence="24">
    <location>
        <begin position="448"/>
        <end position="565"/>
    </location>
</feature>
<keyword evidence="5" id="KW-0808">Transferase</keyword>
<feature type="compositionally biased region" description="Acidic residues" evidence="24">
    <location>
        <begin position="30"/>
        <end position="44"/>
    </location>
</feature>
<keyword evidence="17" id="KW-0238">DNA-binding</keyword>
<feature type="compositionally biased region" description="Basic and acidic residues" evidence="24">
    <location>
        <begin position="316"/>
        <end position="328"/>
    </location>
</feature>
<dbReference type="PROSITE" id="PS50158">
    <property type="entry name" value="ZF_CCHC"/>
    <property type="match status" value="1"/>
</dbReference>
<feature type="compositionally biased region" description="Basic and acidic residues" evidence="24">
    <location>
        <begin position="485"/>
        <end position="527"/>
    </location>
</feature>
<dbReference type="CDD" id="cd00024">
    <property type="entry name" value="CD_CSD"/>
    <property type="match status" value="1"/>
</dbReference>
<feature type="region of interest" description="Disordered" evidence="24">
    <location>
        <begin position="1"/>
        <end position="61"/>
    </location>
</feature>
<dbReference type="InterPro" id="IPR050951">
    <property type="entry name" value="Retrovirus_Pol_polyprotein"/>
</dbReference>
<dbReference type="Gene3D" id="3.30.420.10">
    <property type="entry name" value="Ribonuclease H-like superfamily/Ribonuclease H"/>
    <property type="match status" value="1"/>
</dbReference>
<dbReference type="VEuPathDB" id="FungiDB:FOZG_18237"/>
<organism evidence="29 30">
    <name type="scientific">Fusarium oxysporum</name>
    <name type="common">Fusarium vascular wilt</name>
    <dbReference type="NCBI Taxonomy" id="5507"/>
    <lineage>
        <taxon>Eukaryota</taxon>
        <taxon>Fungi</taxon>
        <taxon>Dikarya</taxon>
        <taxon>Ascomycota</taxon>
        <taxon>Pezizomycotina</taxon>
        <taxon>Sordariomycetes</taxon>
        <taxon>Hypocreomycetidae</taxon>
        <taxon>Hypocreales</taxon>
        <taxon>Nectriaceae</taxon>
        <taxon>Fusarium</taxon>
        <taxon>Fusarium oxysporum species complex</taxon>
    </lineage>
</organism>
<dbReference type="Pfam" id="PF00385">
    <property type="entry name" value="Chromo"/>
    <property type="match status" value="1"/>
</dbReference>
<feature type="compositionally biased region" description="Basic and acidic residues" evidence="24">
    <location>
        <begin position="536"/>
        <end position="558"/>
    </location>
</feature>
<feature type="compositionally biased region" description="Polar residues" evidence="24">
    <location>
        <begin position="412"/>
        <end position="421"/>
    </location>
</feature>
<dbReference type="VEuPathDB" id="FungiDB:HZS61_011742"/>
<dbReference type="SUPFAM" id="SSF56672">
    <property type="entry name" value="DNA/RNA polymerases"/>
    <property type="match status" value="1"/>
</dbReference>
<evidence type="ECO:0000256" key="11">
    <source>
        <dbReference type="ARBA" id="ARBA00022801"/>
    </source>
</evidence>
<dbReference type="GO" id="GO:0006310">
    <property type="term" value="P:DNA recombination"/>
    <property type="evidence" value="ECO:0007669"/>
    <property type="project" value="UniProtKB-KW"/>
</dbReference>
<dbReference type="SMART" id="SM00298">
    <property type="entry name" value="CHROMO"/>
    <property type="match status" value="1"/>
</dbReference>
<evidence type="ECO:0000256" key="15">
    <source>
        <dbReference type="ARBA" id="ARBA00022918"/>
    </source>
</evidence>
<dbReference type="Pfam" id="PF00078">
    <property type="entry name" value="RVT_1"/>
    <property type="match status" value="1"/>
</dbReference>
<dbReference type="InterPro" id="IPR036397">
    <property type="entry name" value="RNaseH_sf"/>
</dbReference>
<dbReference type="GO" id="GO:0003964">
    <property type="term" value="F:RNA-directed DNA polymerase activity"/>
    <property type="evidence" value="ECO:0007669"/>
    <property type="project" value="UniProtKB-KW"/>
</dbReference>
<dbReference type="GO" id="GO:0006508">
    <property type="term" value="P:proteolysis"/>
    <property type="evidence" value="ECO:0007669"/>
    <property type="project" value="UniProtKB-KW"/>
</dbReference>
<sequence length="2122" mass="246914">MAPATPSRPSTAGRAQHTTPPEGAQSLAEELQEVPMETDEEEGDIQSPPIHPNSHEDEVKKLKKKLRNLGEQHNTLLDNAKNNAKIAQNRIEALEKKVADLAEIAESLGKTAENSQKLYKEHIEHTQALVATGKDPGEILRPRQPDSFNGDADKLQGFLTSLRSYQMYYPIQFTTEELRVRHGMGFLKDKALRMMEPIIRDYVNNPPDKRQQVTKYVYEKYEHFESELRNAFGIMDEKRMAEMKIRQLKQRGSAADYLAEYRYQAAKLNWGEEAHMAQVYLGLKSEVKDAMVNIRPKPKNLNELASIAVEIDNQQYERRREKQAEKHGGSYNPRWNTKQQNANQGRKRHVDTQHGTEPGPMVLGATQRDNNRKPRDMSKVKCYNCNQFGHIANTCPQPKKPRDPNRGKHTLGATNEQDPQMAIRTQTLGMTRSAYDMAQCTALRGSIGPKVDWRPHPNSTASLPQDDFPTEEDAKAGNTPQIPMPHKEKSNTYRREARKDPAYRDEERRKWRETSKRRREEAKKGETPTETLGMMREQKLSKQETKEYLESLQREEATPNKGKQPEALQQIDDIPVRVTLQDTEQAFQKEREAGTKIRTYHQQRSRHMGHRGGVARETARYLRRQDERLEQKWQQPYEQLFDETGSRMWTSPEDRCIQGAREHGETNKLALLNVRAYHMDTATNPHHKEPKFNVKDDVRTFPTHSEHEELSWLSCKYHWCKEHRRNKEDNDCFPVTIPGTPNDKPYLATETEGYLVHLWYENLGVAELRFHMPYYREIQKNKNLCEGIKQMTLEITEVEEELEALTLKEGTKQERTFKPIDLSEGFDQVSIDDTSSEDTMPDNELEAINEFFRKPHDTRGKPTDEQKKAWRRWCRYELELMKERQELSEVDHIEGCTDPEKCHQLYLENIGALHDRQMTESERYEARLKTPEEQYEELEIRFQQRLFDDEFVNDCTDGEECADSDCEQNHEDASGKEIRFLALGATQDNKPDRLVLRARIKGRWLDAWIDSGAKKNFIDPRVVTKLGLPWKKKQLSYRLVNAEGQYFDYNNGFVDQEIDHLKVLIGGKNQGISFDIIPLGENMDILLGMNWLRRQNPHIDWRTGQVTFPSDPDSDSETITTSKKRSQSTTKGESVERRGTKIPPPPKGVRHKHKKGQRSKTEILGILQQQDPRKDRPPTTSQDRLKNIPEEYRIYDKLFREELETGVPEHSQWDHEIKLTDENLPFQKIYPLNQGELEVQRQYIDEMIQKGYIRESTSPAGSAMFFVPKKNGKPRPVVDYRGVNARTIKDRTPLPLITELKDRLQGKKIFTALDLKGAYNLIRIKEGDEWKTAFRTRFGLFEYLVMPFGLTNAPATFQRMINSVLRQYLDIFVVCYLDDILIFSDNEEEHKEHVHKVLKTLQDAKLLVEPEKSHFHVTKVDFLGHTITPGEIRMEKKKVSAVAEWKEPSNVKETQAFLGFANYYRRFIKDFSKIANPLTELTKKDKHFTWNNEAQEAFDGLKQAILSEPVLAMFDPDKEIELETDSSDFALGGQIGQRDDTGKLHPIAFYSHKLHGAELNYPIYDKEFLAIVNCFKEFRHYLMGSKHQVKVYTDHQNISYFATTHELNRRQLRYAEYLCEFDFVIIHRKGSENGRADAISRRPDYDTGTTKAKEQVLERNDKGEYRFTRQMQTLGWIQAADTKEIPGDPREFIQEFHAHPLHGHQGVTKTLKRLMQQGYQTTRKVVEEVVRQCDICARTKAQRHKPYGELQPIEVAERPWSSITMDFITKLPLSEDPSTGIFYDSIMVIVDRLTKFSIYLPYREATDAEVMAYIFYDRVVRERGLPREILSDRGPTFASKFWQSLMALMGVKHRLTTAFRPQADGQTERMNQVLEQYLRCYINYEQDNWVEKLPNAQLAYNTAYNESTKLTPFDANAGFTPNAYYDAQEPKNVNPAAIIASDKLKEIHDELKTELEFVRKRMQKHYDPKRLKGPTFKEGDMVYLSTKNIKTDRPSHKLDYKYLGPVKIKRKTGEDRYELDLPPNIRCHPIYHISMLESAADTIHVKTGNEPRQITGPEVYEAEAIRKMEKINGQKMYLIKWKNYPESENTWEPTKHLANAQRLLKNFHQPQGKKNPAQHSSQ</sequence>
<dbReference type="InterPro" id="IPR001584">
    <property type="entry name" value="Integrase_cat-core"/>
</dbReference>
<keyword evidence="7" id="KW-0540">Nuclease</keyword>
<keyword evidence="9" id="KW-0064">Aspartyl protease</keyword>
<feature type="region of interest" description="Disordered" evidence="24">
    <location>
        <begin position="316"/>
        <end position="376"/>
    </location>
</feature>
<evidence type="ECO:0000256" key="14">
    <source>
        <dbReference type="ARBA" id="ARBA00022908"/>
    </source>
</evidence>
<dbReference type="GO" id="GO:0003887">
    <property type="term" value="F:DNA-directed DNA polymerase activity"/>
    <property type="evidence" value="ECO:0007669"/>
    <property type="project" value="UniProtKB-KW"/>
</dbReference>
<feature type="domain" description="Reverse transcriptase" evidence="27">
    <location>
        <begin position="1248"/>
        <end position="1427"/>
    </location>
</feature>
<protein>
    <recommendedName>
        <fullName evidence="31">Reverse transcriptase</fullName>
    </recommendedName>
</protein>
<evidence type="ECO:0000256" key="19">
    <source>
        <dbReference type="ARBA" id="ARBA00023172"/>
    </source>
</evidence>
<name>A0A420NU99_FUSOX</name>
<keyword evidence="23" id="KW-0175">Coiled coil</keyword>
<dbReference type="CDD" id="cd01647">
    <property type="entry name" value="RT_LTR"/>
    <property type="match status" value="1"/>
</dbReference>
<evidence type="ECO:0000313" key="30">
    <source>
        <dbReference type="Proteomes" id="UP000285860"/>
    </source>
</evidence>
<dbReference type="InterPro" id="IPR012337">
    <property type="entry name" value="RNaseH-like_sf"/>
</dbReference>
<dbReference type="InterPro" id="IPR041588">
    <property type="entry name" value="Integrase_H2C2"/>
</dbReference>
<dbReference type="VEuPathDB" id="FungiDB:FOMG_17432"/>
<evidence type="ECO:0000259" key="26">
    <source>
        <dbReference type="PROSITE" id="PS50158"/>
    </source>
</evidence>
<dbReference type="SUPFAM" id="SSF57756">
    <property type="entry name" value="Retrovirus zinc finger-like domains"/>
    <property type="match status" value="1"/>
</dbReference>
<evidence type="ECO:0000256" key="18">
    <source>
        <dbReference type="ARBA" id="ARBA00023128"/>
    </source>
</evidence>
<keyword evidence="19" id="KW-0233">DNA recombination</keyword>
<dbReference type="FunFam" id="3.30.420.10:FF:000032">
    <property type="entry name" value="Retrovirus-related Pol polyprotein from transposon 297-like Protein"/>
    <property type="match status" value="1"/>
</dbReference>
<dbReference type="GO" id="GO:0006338">
    <property type="term" value="P:chromatin remodeling"/>
    <property type="evidence" value="ECO:0007669"/>
    <property type="project" value="UniProtKB-ARBA"/>
</dbReference>
<evidence type="ECO:0000256" key="7">
    <source>
        <dbReference type="ARBA" id="ARBA00022722"/>
    </source>
</evidence>
<dbReference type="InterPro" id="IPR043128">
    <property type="entry name" value="Rev_trsase/Diguanyl_cyclase"/>
</dbReference>
<dbReference type="PROSITE" id="PS00598">
    <property type="entry name" value="CHROMO_1"/>
    <property type="match status" value="1"/>
</dbReference>
<dbReference type="Proteomes" id="UP000285860">
    <property type="component" value="Unassembled WGS sequence"/>
</dbReference>
<dbReference type="Gene3D" id="2.40.50.40">
    <property type="match status" value="1"/>
</dbReference>
<keyword evidence="14" id="KW-0229">DNA integration</keyword>
<feature type="region of interest" description="Disordered" evidence="24">
    <location>
        <begin position="130"/>
        <end position="151"/>
    </location>
</feature>
<evidence type="ECO:0000256" key="10">
    <source>
        <dbReference type="ARBA" id="ARBA00022759"/>
    </source>
</evidence>
<dbReference type="SMART" id="SM00343">
    <property type="entry name" value="ZnF_C2HC"/>
    <property type="match status" value="1"/>
</dbReference>
<evidence type="ECO:0000256" key="20">
    <source>
        <dbReference type="ARBA" id="ARBA00023242"/>
    </source>
</evidence>
<dbReference type="InterPro" id="IPR041577">
    <property type="entry name" value="RT_RNaseH_2"/>
</dbReference>
<dbReference type="CDD" id="cd09274">
    <property type="entry name" value="RNase_HI_RT_Ty3"/>
    <property type="match status" value="1"/>
</dbReference>
<keyword evidence="12" id="KW-0460">Magnesium</keyword>
<dbReference type="Gene3D" id="4.10.60.10">
    <property type="entry name" value="Zinc finger, CCHC-type"/>
    <property type="match status" value="1"/>
</dbReference>
<dbReference type="PANTHER" id="PTHR37984:SF5">
    <property type="entry name" value="PROTEIN NYNRIN-LIKE"/>
    <property type="match status" value="1"/>
</dbReference>
<dbReference type="InterPro" id="IPR056924">
    <property type="entry name" value="SH3_Tf2-1"/>
</dbReference>
<dbReference type="Pfam" id="PF17921">
    <property type="entry name" value="Integrase_H2C2"/>
    <property type="match status" value="1"/>
</dbReference>
<feature type="region of interest" description="Disordered" evidence="24">
    <location>
        <begin position="390"/>
        <end position="421"/>
    </location>
</feature>
<dbReference type="Pfam" id="PF24626">
    <property type="entry name" value="SH3_Tf2-1"/>
    <property type="match status" value="1"/>
</dbReference>
<dbReference type="EMBL" id="MRCY01000543">
    <property type="protein sequence ID" value="RKK83827.1"/>
    <property type="molecule type" value="Genomic_DNA"/>
</dbReference>
<feature type="compositionally biased region" description="Polar residues" evidence="24">
    <location>
        <begin position="333"/>
        <end position="344"/>
    </location>
</feature>
<evidence type="ECO:0000259" key="27">
    <source>
        <dbReference type="PROSITE" id="PS50878"/>
    </source>
</evidence>
<dbReference type="GO" id="GO:0008270">
    <property type="term" value="F:zinc ion binding"/>
    <property type="evidence" value="ECO:0007669"/>
    <property type="project" value="UniProtKB-KW"/>
</dbReference>
<keyword evidence="4" id="KW-0645">Protease</keyword>
<dbReference type="InterPro" id="IPR036875">
    <property type="entry name" value="Znf_CCHC_sf"/>
</dbReference>
<dbReference type="GO" id="GO:0005634">
    <property type="term" value="C:nucleus"/>
    <property type="evidence" value="ECO:0007669"/>
    <property type="project" value="UniProtKB-SubCell"/>
</dbReference>
<evidence type="ECO:0008006" key="31">
    <source>
        <dbReference type="Google" id="ProtNLM"/>
    </source>
</evidence>
<evidence type="ECO:0000256" key="13">
    <source>
        <dbReference type="ARBA" id="ARBA00022884"/>
    </source>
</evidence>
<evidence type="ECO:0000256" key="21">
    <source>
        <dbReference type="ARBA" id="ARBA00023268"/>
    </source>
</evidence>
<dbReference type="InterPro" id="IPR023780">
    <property type="entry name" value="Chromo_domain"/>
</dbReference>
<dbReference type="PROSITE" id="PS50013">
    <property type="entry name" value="CHROMO_2"/>
    <property type="match status" value="1"/>
</dbReference>
<proteinExistence type="predicted"/>
<evidence type="ECO:0000313" key="29">
    <source>
        <dbReference type="EMBL" id="RKK83827.1"/>
    </source>
</evidence>
<dbReference type="GO" id="GO:0005739">
    <property type="term" value="C:mitochondrion"/>
    <property type="evidence" value="ECO:0007669"/>
    <property type="project" value="UniProtKB-SubCell"/>
</dbReference>
<comment type="caution">
    <text evidence="29">The sequence shown here is derived from an EMBL/GenBank/DDBJ whole genome shotgun (WGS) entry which is preliminary data.</text>
</comment>
<keyword evidence="11" id="KW-0378">Hydrolase</keyword>
<dbReference type="Pfam" id="PF13975">
    <property type="entry name" value="gag-asp_proteas"/>
    <property type="match status" value="1"/>
</dbReference>
<dbReference type="InterPro" id="IPR016197">
    <property type="entry name" value="Chromo-like_dom_sf"/>
</dbReference>
<evidence type="ECO:0000259" key="28">
    <source>
        <dbReference type="PROSITE" id="PS50994"/>
    </source>
</evidence>
<dbReference type="GO" id="GO:0003723">
    <property type="term" value="F:RNA binding"/>
    <property type="evidence" value="ECO:0007669"/>
    <property type="project" value="UniProtKB-KW"/>
</dbReference>
<keyword evidence="10" id="KW-0255">Endonuclease</keyword>
<evidence type="ECO:0000256" key="22">
    <source>
        <dbReference type="PROSITE-ProRule" id="PRU00047"/>
    </source>
</evidence>
<keyword evidence="21" id="KW-0511">Multifunctional enzyme</keyword>
<dbReference type="VEuPathDB" id="FungiDB:FOXG_21180"/>
<dbReference type="Gene3D" id="3.10.10.10">
    <property type="entry name" value="HIV Type 1 Reverse Transcriptase, subunit A, domain 1"/>
    <property type="match status" value="1"/>
</dbReference>
<dbReference type="Gene3D" id="3.10.20.370">
    <property type="match status" value="1"/>
</dbReference>
<feature type="compositionally biased region" description="Basic and acidic residues" evidence="24">
    <location>
        <begin position="1171"/>
        <end position="1188"/>
    </location>
</feature>
<dbReference type="VEuPathDB" id="FungiDB:FOMG_16910"/>
<dbReference type="PROSITE" id="PS50878">
    <property type="entry name" value="RT_POL"/>
    <property type="match status" value="1"/>
</dbReference>
<comment type="subcellular location">
    <subcellularLocation>
        <location evidence="2">Mitochondrion</location>
    </subcellularLocation>
    <subcellularLocation>
        <location evidence="1">Nucleus</location>
    </subcellularLocation>
</comment>
<dbReference type="VEuPathDB" id="FungiDB:FOXG_22838"/>
<evidence type="ECO:0000256" key="4">
    <source>
        <dbReference type="ARBA" id="ARBA00022670"/>
    </source>
</evidence>
<dbReference type="InterPro" id="IPR000953">
    <property type="entry name" value="Chromo/chromo_shadow_dom"/>
</dbReference>
<evidence type="ECO:0000256" key="9">
    <source>
        <dbReference type="ARBA" id="ARBA00022750"/>
    </source>
</evidence>
<keyword evidence="20" id="KW-0539">Nucleus</keyword>
<dbReference type="InterPro" id="IPR001878">
    <property type="entry name" value="Znf_CCHC"/>
</dbReference>
<dbReference type="Gene3D" id="3.30.70.270">
    <property type="match status" value="2"/>
</dbReference>
<keyword evidence="18" id="KW-0496">Mitochondrion</keyword>
<dbReference type="InterPro" id="IPR021109">
    <property type="entry name" value="Peptidase_aspartic_dom_sf"/>
</dbReference>
<evidence type="ECO:0000259" key="25">
    <source>
        <dbReference type="PROSITE" id="PS50013"/>
    </source>
</evidence>
<feature type="domain" description="Chromo" evidence="25">
    <location>
        <begin position="2060"/>
        <end position="2119"/>
    </location>
</feature>
<feature type="domain" description="Integrase catalytic" evidence="28">
    <location>
        <begin position="1755"/>
        <end position="1929"/>
    </location>
</feature>
<gene>
    <name evidence="29" type="ORF">BFJ68_g17411</name>
</gene>
<dbReference type="SUPFAM" id="SSF53098">
    <property type="entry name" value="Ribonuclease H-like"/>
    <property type="match status" value="1"/>
</dbReference>
<reference evidence="29 30" key="1">
    <citation type="journal article" date="2018" name="Sci. Rep.">
        <title>Characterisation of pathogen-specific regions and novel effector candidates in Fusarium oxysporum f. sp. cepae.</title>
        <authorList>
            <person name="Armitage A.D."/>
            <person name="Taylor A."/>
            <person name="Sobczyk M.K."/>
            <person name="Baxter L."/>
            <person name="Greenfield B.P."/>
            <person name="Bates H.J."/>
            <person name="Wilson F."/>
            <person name="Jackson A.C."/>
            <person name="Ott S."/>
            <person name="Harrison R.J."/>
            <person name="Clarkson J.P."/>
        </authorList>
    </citation>
    <scope>NUCLEOTIDE SEQUENCE [LARGE SCALE GENOMIC DNA]</scope>
    <source>
        <strain evidence="29 30">Fo_A28</strain>
    </source>
</reference>
<evidence type="ECO:0000256" key="3">
    <source>
        <dbReference type="ARBA" id="ARBA00011353"/>
    </source>
</evidence>
<evidence type="ECO:0000256" key="24">
    <source>
        <dbReference type="SAM" id="MobiDB-lite"/>
    </source>
</evidence>
<dbReference type="VEuPathDB" id="FungiDB:FOXG_18376"/>
<dbReference type="SUPFAM" id="SSF50630">
    <property type="entry name" value="Acid proteases"/>
    <property type="match status" value="1"/>
</dbReference>
<dbReference type="Gene3D" id="2.40.70.10">
    <property type="entry name" value="Acid Proteases"/>
    <property type="match status" value="1"/>
</dbReference>
<evidence type="ECO:0000256" key="17">
    <source>
        <dbReference type="ARBA" id="ARBA00023125"/>
    </source>
</evidence>
<dbReference type="PANTHER" id="PTHR37984">
    <property type="entry name" value="PROTEIN CBG26694"/>
    <property type="match status" value="1"/>
</dbReference>
<dbReference type="VEuPathDB" id="FungiDB:HZS61_001905"/>
<evidence type="ECO:0000256" key="8">
    <source>
        <dbReference type="ARBA" id="ARBA00022723"/>
    </source>
</evidence>
<evidence type="ECO:0000256" key="23">
    <source>
        <dbReference type="SAM" id="Coils"/>
    </source>
</evidence>
<dbReference type="SUPFAM" id="SSF54160">
    <property type="entry name" value="Chromo domain-like"/>
    <property type="match status" value="1"/>
</dbReference>
<dbReference type="Pfam" id="PF17919">
    <property type="entry name" value="RT_RNaseH_2"/>
    <property type="match status" value="1"/>
</dbReference>
<dbReference type="VEuPathDB" id="FungiDB:FOC1_g10001671"/>
<dbReference type="GO" id="GO:0004190">
    <property type="term" value="F:aspartic-type endopeptidase activity"/>
    <property type="evidence" value="ECO:0007669"/>
    <property type="project" value="UniProtKB-KW"/>
</dbReference>
<feature type="domain" description="CCHC-type" evidence="26">
    <location>
        <begin position="381"/>
        <end position="397"/>
    </location>
</feature>
<keyword evidence="6" id="KW-0548">Nucleotidyltransferase</keyword>
<accession>A0A420NU99</accession>
<evidence type="ECO:0000256" key="5">
    <source>
        <dbReference type="ARBA" id="ARBA00022679"/>
    </source>
</evidence>
<keyword evidence="15" id="KW-0695">RNA-directed DNA polymerase</keyword>
<dbReference type="Pfam" id="PF00098">
    <property type="entry name" value="zf-CCHC"/>
    <property type="match status" value="1"/>
</dbReference>
<feature type="region of interest" description="Disordered" evidence="24">
    <location>
        <begin position="1103"/>
        <end position="1188"/>
    </location>
</feature>
<feature type="coiled-coil region" evidence="23">
    <location>
        <begin position="781"/>
        <end position="808"/>
    </location>
</feature>
<evidence type="ECO:0000256" key="1">
    <source>
        <dbReference type="ARBA" id="ARBA00004123"/>
    </source>
</evidence>
<dbReference type="VEuPathDB" id="FungiDB:FOC1_g10006424"/>
<dbReference type="PROSITE" id="PS50994">
    <property type="entry name" value="INTEGRASE"/>
    <property type="match status" value="1"/>
</dbReference>
<dbReference type="InterPro" id="IPR043502">
    <property type="entry name" value="DNA/RNA_pol_sf"/>
</dbReference>
<comment type="subunit">
    <text evidence="3">Component of the NuA4 histone acetyltransferase complex.</text>
</comment>
<keyword evidence="13" id="KW-0694">RNA-binding</keyword>
<dbReference type="InterPro" id="IPR023779">
    <property type="entry name" value="Chromodomain_CS"/>
</dbReference>
<dbReference type="FunFam" id="3.30.70.270:FF:000063">
    <property type="entry name" value="Zinc knuckle domaincontaining protein"/>
    <property type="match status" value="1"/>
</dbReference>
<dbReference type="VEuPathDB" id="FungiDB:FOC4_g10000836"/>
<feature type="compositionally biased region" description="Basic and acidic residues" evidence="24">
    <location>
        <begin position="135"/>
        <end position="144"/>
    </location>
</feature>
<dbReference type="GO" id="GO:0003677">
    <property type="term" value="F:DNA binding"/>
    <property type="evidence" value="ECO:0007669"/>
    <property type="project" value="UniProtKB-KW"/>
</dbReference>
<dbReference type="InterPro" id="IPR000477">
    <property type="entry name" value="RT_dom"/>
</dbReference>
<keyword evidence="22" id="KW-0863">Zinc-finger</keyword>